<dbReference type="InterPro" id="IPR009267">
    <property type="entry name" value="NTP_transf_6"/>
</dbReference>
<dbReference type="Proteomes" id="UP000324517">
    <property type="component" value="Unassembled WGS sequence"/>
</dbReference>
<name>A0A5D4TD15_9BACI</name>
<dbReference type="EMBL" id="VTET01000003">
    <property type="protein sequence ID" value="TYS73185.1"/>
    <property type="molecule type" value="Genomic_DNA"/>
</dbReference>
<evidence type="ECO:0000313" key="1">
    <source>
        <dbReference type="EMBL" id="TYS73185.1"/>
    </source>
</evidence>
<organism evidence="1 2">
    <name type="scientific">Sutcliffiella horikoshii</name>
    <dbReference type="NCBI Taxonomy" id="79883"/>
    <lineage>
        <taxon>Bacteria</taxon>
        <taxon>Bacillati</taxon>
        <taxon>Bacillota</taxon>
        <taxon>Bacilli</taxon>
        <taxon>Bacillales</taxon>
        <taxon>Bacillaceae</taxon>
        <taxon>Sutcliffiella</taxon>
    </lineage>
</organism>
<evidence type="ECO:0000313" key="2">
    <source>
        <dbReference type="Proteomes" id="UP000324517"/>
    </source>
</evidence>
<comment type="caution">
    <text evidence="1">The sequence shown here is derived from an EMBL/GenBank/DDBJ whole genome shotgun (WGS) entry which is preliminary data.</text>
</comment>
<dbReference type="AlphaFoldDB" id="A0A5D4TD15"/>
<dbReference type="PANTHER" id="PTHR39166">
    <property type="entry name" value="BLL1166 PROTEIN"/>
    <property type="match status" value="1"/>
</dbReference>
<protein>
    <submittedName>
        <fullName evidence="1">Nucleotidyltransferase family protein</fullName>
    </submittedName>
</protein>
<sequence length="176" mass="20294">MMDILRVAKSLNLPDWWVCAGFVRTKVWDTLHGYDFRTPLPDIDVIYFDKNDVSEEKEKHHEKRLLELCPVEPWSVKNQARMHVINNMPPYANSTEAMSKFPETATAIGIKLDQDNQLQLAAPCGIQDLINLVVKPTPLYKKTAEHASIYENRLKQKKWQALWPNITISHVEGVKS</sequence>
<accession>A0A5D4TD15</accession>
<dbReference type="OrthoDB" id="1901124at2"/>
<dbReference type="Pfam" id="PF06042">
    <property type="entry name" value="NTP_transf_6"/>
    <property type="match status" value="1"/>
</dbReference>
<proteinExistence type="predicted"/>
<reference evidence="1 2" key="1">
    <citation type="submission" date="2019-08" db="EMBL/GenBank/DDBJ databases">
        <title>Bacillus genomes from the desert of Cuatro Cienegas, Coahuila.</title>
        <authorList>
            <person name="Olmedo-Alvarez G."/>
        </authorList>
    </citation>
    <scope>NUCLEOTIDE SEQUENCE [LARGE SCALE GENOMIC DNA]</scope>
    <source>
        <strain evidence="1 2">CH98b_3T</strain>
    </source>
</reference>
<dbReference type="PANTHER" id="PTHR39166:SF1">
    <property type="entry name" value="BLL1166 PROTEIN"/>
    <property type="match status" value="1"/>
</dbReference>
<dbReference type="GO" id="GO:0016740">
    <property type="term" value="F:transferase activity"/>
    <property type="evidence" value="ECO:0007669"/>
    <property type="project" value="UniProtKB-KW"/>
</dbReference>
<keyword evidence="1" id="KW-0808">Transferase</keyword>
<gene>
    <name evidence="1" type="ORF">FZC75_08000</name>
</gene>